<gene>
    <name evidence="1" type="ORF">JK359_19760</name>
</gene>
<dbReference type="EMBL" id="JAERRK010000009">
    <property type="protein sequence ID" value="MBL1084175.1"/>
    <property type="molecule type" value="Genomic_DNA"/>
</dbReference>
<evidence type="ECO:0000313" key="1">
    <source>
        <dbReference type="EMBL" id="MBL1084175.1"/>
    </source>
</evidence>
<protein>
    <submittedName>
        <fullName evidence="1">Uncharacterized protein</fullName>
    </submittedName>
</protein>
<organism evidence="1 2">
    <name type="scientific">Streptomyces actinomycinicus</name>
    <dbReference type="NCBI Taxonomy" id="1695166"/>
    <lineage>
        <taxon>Bacteria</taxon>
        <taxon>Bacillati</taxon>
        <taxon>Actinomycetota</taxon>
        <taxon>Actinomycetes</taxon>
        <taxon>Kitasatosporales</taxon>
        <taxon>Streptomycetaceae</taxon>
        <taxon>Streptomyces</taxon>
    </lineage>
</organism>
<dbReference type="Proteomes" id="UP000661858">
    <property type="component" value="Unassembled WGS sequence"/>
</dbReference>
<sequence length="134" mass="14297">MDQNLLALAGTAGTTVVALLATDAWEQTRSGVLTLWRRFRPEAAEEISAMLSSTRQGLLAGADPDGAENELQLQFAALLARHPESVGELSTLLQKLTAGPNAQTIRGGVHLQARAEGAGQVYQSVRDQTVNNFK</sequence>
<dbReference type="AlphaFoldDB" id="A0A937JN38"/>
<proteinExistence type="predicted"/>
<dbReference type="RefSeq" id="WP_201837358.1">
    <property type="nucleotide sequence ID" value="NZ_JAERRK010000009.1"/>
</dbReference>
<name>A0A937JN38_9ACTN</name>
<evidence type="ECO:0000313" key="2">
    <source>
        <dbReference type="Proteomes" id="UP000661858"/>
    </source>
</evidence>
<comment type="caution">
    <text evidence="1">The sequence shown here is derived from an EMBL/GenBank/DDBJ whole genome shotgun (WGS) entry which is preliminary data.</text>
</comment>
<reference evidence="1" key="1">
    <citation type="submission" date="2021-01" db="EMBL/GenBank/DDBJ databases">
        <title>WGS of actinomycetes isolated from Thailand.</title>
        <authorList>
            <person name="Thawai C."/>
        </authorList>
    </citation>
    <scope>NUCLEOTIDE SEQUENCE</scope>
    <source>
        <strain evidence="1">RCU-197</strain>
    </source>
</reference>
<accession>A0A937JN38</accession>
<keyword evidence="2" id="KW-1185">Reference proteome</keyword>